<organism evidence="2 3">
    <name type="scientific">Desulfuromusa kysingii</name>
    <dbReference type="NCBI Taxonomy" id="37625"/>
    <lineage>
        <taxon>Bacteria</taxon>
        <taxon>Pseudomonadati</taxon>
        <taxon>Thermodesulfobacteriota</taxon>
        <taxon>Desulfuromonadia</taxon>
        <taxon>Desulfuromonadales</taxon>
        <taxon>Geopsychrobacteraceae</taxon>
        <taxon>Desulfuromusa</taxon>
    </lineage>
</organism>
<dbReference type="STRING" id="37625.SAMN05660420_01059"/>
<protein>
    <submittedName>
        <fullName evidence="2">Uncharacterized conserved protein</fullName>
    </submittedName>
</protein>
<keyword evidence="3" id="KW-1185">Reference proteome</keyword>
<dbReference type="Proteomes" id="UP000199409">
    <property type="component" value="Unassembled WGS sequence"/>
</dbReference>
<dbReference type="AlphaFoldDB" id="A0A1H3XQE4"/>
<sequence length="151" mass="17678">MNKILVGWREWVTLPELNIHQIKAKVDTGARTSALHTFFVEPFEDAGQEMVRFGVHPLPKRLDIEVICQCPVKDYREIRDSGGHQEMRYVIETPLRLGNHIWPIEITLTNRDNMKFRMLLGRTAMREMVVFPEQSYLFGKPDSQSGMKERH</sequence>
<dbReference type="PANTHER" id="PTHR38037:SF1">
    <property type="entry name" value="ATP-DEPENDENT ZINC PROTEASE DOMAIN-CONTAINING PROTEIN-RELATED"/>
    <property type="match status" value="1"/>
</dbReference>
<dbReference type="EMBL" id="FNQN01000002">
    <property type="protein sequence ID" value="SEA01121.1"/>
    <property type="molecule type" value="Genomic_DNA"/>
</dbReference>
<gene>
    <name evidence="2" type="ORF">SAMN05660420_01059</name>
</gene>
<dbReference type="PANTHER" id="PTHR38037">
    <property type="entry name" value="ZN_PROTEASE DOMAIN-CONTAINING PROTEIN"/>
    <property type="match status" value="1"/>
</dbReference>
<evidence type="ECO:0000313" key="2">
    <source>
        <dbReference type="EMBL" id="SEA01121.1"/>
    </source>
</evidence>
<name>A0A1H3XQE4_9BACT</name>
<reference evidence="2 3" key="1">
    <citation type="submission" date="2016-10" db="EMBL/GenBank/DDBJ databases">
        <authorList>
            <person name="de Groot N.N."/>
        </authorList>
    </citation>
    <scope>NUCLEOTIDE SEQUENCE [LARGE SCALE GENOMIC DNA]</scope>
    <source>
        <strain evidence="2 3">DSM 7343</strain>
    </source>
</reference>
<dbReference type="SUPFAM" id="SSF50630">
    <property type="entry name" value="Acid proteases"/>
    <property type="match status" value="1"/>
</dbReference>
<dbReference type="Gene3D" id="2.40.70.10">
    <property type="entry name" value="Acid Proteases"/>
    <property type="match status" value="1"/>
</dbReference>
<dbReference type="Pfam" id="PF05618">
    <property type="entry name" value="Zn_protease"/>
    <property type="match status" value="1"/>
</dbReference>
<proteinExistence type="predicted"/>
<evidence type="ECO:0000259" key="1">
    <source>
        <dbReference type="Pfam" id="PF05618"/>
    </source>
</evidence>
<dbReference type="InterPro" id="IPR008503">
    <property type="entry name" value="Asp_endopeptidase"/>
</dbReference>
<dbReference type="RefSeq" id="WP_245706376.1">
    <property type="nucleotide sequence ID" value="NZ_FNQN01000002.1"/>
</dbReference>
<dbReference type="InterPro" id="IPR021109">
    <property type="entry name" value="Peptidase_aspartic_dom_sf"/>
</dbReference>
<evidence type="ECO:0000313" key="3">
    <source>
        <dbReference type="Proteomes" id="UP000199409"/>
    </source>
</evidence>
<feature type="domain" description="Retropepsin-like aspartic endopeptidase" evidence="1">
    <location>
        <begin position="6"/>
        <end position="136"/>
    </location>
</feature>
<accession>A0A1H3XQE4</accession>